<dbReference type="EMBL" id="UOET01000505">
    <property type="protein sequence ID" value="VAW30373.1"/>
    <property type="molecule type" value="Genomic_DNA"/>
</dbReference>
<protein>
    <submittedName>
        <fullName evidence="1">Uncharacterized protein</fullName>
    </submittedName>
</protein>
<sequence length="101" mass="12058">MIMENPFTLSVYAGPKYFCNRTEETRTIINAFFLFIVLIYCKATSNKEYRSFDQPICPLGQIIGKPDNRTMRMLKKEIIFQDENLIKVYDIFFSLWLKIRN</sequence>
<evidence type="ECO:0000313" key="1">
    <source>
        <dbReference type="EMBL" id="VAW30373.1"/>
    </source>
</evidence>
<organism evidence="1">
    <name type="scientific">hydrothermal vent metagenome</name>
    <dbReference type="NCBI Taxonomy" id="652676"/>
    <lineage>
        <taxon>unclassified sequences</taxon>
        <taxon>metagenomes</taxon>
        <taxon>ecological metagenomes</taxon>
    </lineage>
</organism>
<reference evidence="1" key="1">
    <citation type="submission" date="2018-06" db="EMBL/GenBank/DDBJ databases">
        <authorList>
            <person name="Zhirakovskaya E."/>
        </authorList>
    </citation>
    <scope>NUCLEOTIDE SEQUENCE</scope>
</reference>
<proteinExistence type="predicted"/>
<accession>A0A3B0UQ42</accession>
<name>A0A3B0UQ42_9ZZZZ</name>
<dbReference type="AlphaFoldDB" id="A0A3B0UQ42"/>
<gene>
    <name evidence="1" type="ORF">MNBD_BACTEROID07-104</name>
</gene>